<feature type="transmembrane region" description="Helical" evidence="1">
    <location>
        <begin position="112"/>
        <end position="135"/>
    </location>
</feature>
<gene>
    <name evidence="2" type="ORF">P691DRAFT_585762</name>
</gene>
<feature type="transmembrane region" description="Helical" evidence="1">
    <location>
        <begin position="88"/>
        <end position="106"/>
    </location>
</feature>
<sequence length="170" mass="19108">MGLGSITRHGGLPTTVSFPKMKMRACWVIYCFDASQLLPPDHSSTTCLMVTRMRTSWRQCCFCTPSRSLVPNLQLCQLQTIVQDTHHIHSLFTICLSSFVIAVRVAPLSPPLVLSLVFRFFGIVYRIAFVAVLWLPVHCLLFYGCFGFGLTVVFCICFLSVDELILIPLT</sequence>
<dbReference type="AlphaFoldDB" id="A0A9P5XH05"/>
<proteinExistence type="predicted"/>
<evidence type="ECO:0000313" key="2">
    <source>
        <dbReference type="EMBL" id="KAF9449071.1"/>
    </source>
</evidence>
<dbReference type="Proteomes" id="UP000807342">
    <property type="component" value="Unassembled WGS sequence"/>
</dbReference>
<feature type="transmembrane region" description="Helical" evidence="1">
    <location>
        <begin position="140"/>
        <end position="161"/>
    </location>
</feature>
<evidence type="ECO:0000313" key="3">
    <source>
        <dbReference type="Proteomes" id="UP000807342"/>
    </source>
</evidence>
<keyword evidence="1" id="KW-0472">Membrane</keyword>
<keyword evidence="1" id="KW-0812">Transmembrane</keyword>
<keyword evidence="3" id="KW-1185">Reference proteome</keyword>
<protein>
    <recommendedName>
        <fullName evidence="4">Transmembrane protein</fullName>
    </recommendedName>
</protein>
<accession>A0A9P5XH05</accession>
<evidence type="ECO:0008006" key="4">
    <source>
        <dbReference type="Google" id="ProtNLM"/>
    </source>
</evidence>
<evidence type="ECO:0000256" key="1">
    <source>
        <dbReference type="SAM" id="Phobius"/>
    </source>
</evidence>
<comment type="caution">
    <text evidence="2">The sequence shown here is derived from an EMBL/GenBank/DDBJ whole genome shotgun (WGS) entry which is preliminary data.</text>
</comment>
<reference evidence="2" key="1">
    <citation type="submission" date="2020-11" db="EMBL/GenBank/DDBJ databases">
        <authorList>
            <consortium name="DOE Joint Genome Institute"/>
            <person name="Ahrendt S."/>
            <person name="Riley R."/>
            <person name="Andreopoulos W."/>
            <person name="Labutti K."/>
            <person name="Pangilinan J."/>
            <person name="Ruiz-Duenas F.J."/>
            <person name="Barrasa J.M."/>
            <person name="Sanchez-Garcia M."/>
            <person name="Camarero S."/>
            <person name="Miyauchi S."/>
            <person name="Serrano A."/>
            <person name="Linde D."/>
            <person name="Babiker R."/>
            <person name="Drula E."/>
            <person name="Ayuso-Fernandez I."/>
            <person name="Pacheco R."/>
            <person name="Padilla G."/>
            <person name="Ferreira P."/>
            <person name="Barriuso J."/>
            <person name="Kellner H."/>
            <person name="Castanera R."/>
            <person name="Alfaro M."/>
            <person name="Ramirez L."/>
            <person name="Pisabarro A.G."/>
            <person name="Kuo A."/>
            <person name="Tritt A."/>
            <person name="Lipzen A."/>
            <person name="He G."/>
            <person name="Yan M."/>
            <person name="Ng V."/>
            <person name="Cullen D."/>
            <person name="Martin F."/>
            <person name="Rosso M.-N."/>
            <person name="Henrissat B."/>
            <person name="Hibbett D."/>
            <person name="Martinez A.T."/>
            <person name="Grigoriev I.V."/>
        </authorList>
    </citation>
    <scope>NUCLEOTIDE SEQUENCE</scope>
    <source>
        <strain evidence="2">MF-IS2</strain>
    </source>
</reference>
<keyword evidence="1" id="KW-1133">Transmembrane helix</keyword>
<name>A0A9P5XH05_9AGAR</name>
<dbReference type="EMBL" id="MU151141">
    <property type="protein sequence ID" value="KAF9449071.1"/>
    <property type="molecule type" value="Genomic_DNA"/>
</dbReference>
<organism evidence="2 3">
    <name type="scientific">Macrolepiota fuliginosa MF-IS2</name>
    <dbReference type="NCBI Taxonomy" id="1400762"/>
    <lineage>
        <taxon>Eukaryota</taxon>
        <taxon>Fungi</taxon>
        <taxon>Dikarya</taxon>
        <taxon>Basidiomycota</taxon>
        <taxon>Agaricomycotina</taxon>
        <taxon>Agaricomycetes</taxon>
        <taxon>Agaricomycetidae</taxon>
        <taxon>Agaricales</taxon>
        <taxon>Agaricineae</taxon>
        <taxon>Agaricaceae</taxon>
        <taxon>Macrolepiota</taxon>
    </lineage>
</organism>